<dbReference type="Pfam" id="PF07690">
    <property type="entry name" value="MFS_1"/>
    <property type="match status" value="1"/>
</dbReference>
<dbReference type="RefSeq" id="XP_019038719.1">
    <property type="nucleotide sequence ID" value="XM_019185576.1"/>
</dbReference>
<dbReference type="Proteomes" id="UP000094112">
    <property type="component" value="Unassembled WGS sequence"/>
</dbReference>
<feature type="transmembrane region" description="Helical" evidence="7">
    <location>
        <begin position="271"/>
        <end position="290"/>
    </location>
</feature>
<dbReference type="GO" id="GO:0046943">
    <property type="term" value="F:carboxylic acid transmembrane transporter activity"/>
    <property type="evidence" value="ECO:0007669"/>
    <property type="project" value="UniProtKB-ARBA"/>
</dbReference>
<evidence type="ECO:0000313" key="10">
    <source>
        <dbReference type="Proteomes" id="UP000094112"/>
    </source>
</evidence>
<comment type="subcellular location">
    <subcellularLocation>
        <location evidence="1">Endomembrane system</location>
        <topology evidence="1">Multi-pass membrane protein</topology>
    </subcellularLocation>
</comment>
<dbReference type="FunFam" id="1.20.1720.10:FF:000013">
    <property type="entry name" value="Related to multidrug resistance proteins"/>
    <property type="match status" value="1"/>
</dbReference>
<keyword evidence="6 7" id="KW-0472">Membrane</keyword>
<reference evidence="9 10" key="1">
    <citation type="journal article" date="2016" name="Proc. Natl. Acad. Sci. U.S.A.">
        <title>Comparative genomics of biotechnologically important yeasts.</title>
        <authorList>
            <person name="Riley R."/>
            <person name="Haridas S."/>
            <person name="Wolfe K.H."/>
            <person name="Lopes M.R."/>
            <person name="Hittinger C.T."/>
            <person name="Goeker M."/>
            <person name="Salamov A.A."/>
            <person name="Wisecaver J.H."/>
            <person name="Long T.M."/>
            <person name="Calvey C.H."/>
            <person name="Aerts A.L."/>
            <person name="Barry K.W."/>
            <person name="Choi C."/>
            <person name="Clum A."/>
            <person name="Coughlan A.Y."/>
            <person name="Deshpande S."/>
            <person name="Douglass A.P."/>
            <person name="Hanson S.J."/>
            <person name="Klenk H.-P."/>
            <person name="LaButti K.M."/>
            <person name="Lapidus A."/>
            <person name="Lindquist E.A."/>
            <person name="Lipzen A.M."/>
            <person name="Meier-Kolthoff J.P."/>
            <person name="Ohm R.A."/>
            <person name="Otillar R.P."/>
            <person name="Pangilinan J.L."/>
            <person name="Peng Y."/>
            <person name="Rokas A."/>
            <person name="Rosa C.A."/>
            <person name="Scheuner C."/>
            <person name="Sibirny A.A."/>
            <person name="Slot J.C."/>
            <person name="Stielow J.B."/>
            <person name="Sun H."/>
            <person name="Kurtzman C.P."/>
            <person name="Blackwell M."/>
            <person name="Grigoriev I.V."/>
            <person name="Jeffries T.W."/>
        </authorList>
    </citation>
    <scope>NUCLEOTIDE SEQUENCE [LARGE SCALE GENOMIC DNA]</scope>
    <source>
        <strain evidence="10">ATCC 58044 / CBS 1984 / NCYC 433 / NRRL Y-366-8</strain>
    </source>
</reference>
<feature type="domain" description="Major facilitator superfamily (MFS) profile" evidence="8">
    <location>
        <begin position="50"/>
        <end position="500"/>
    </location>
</feature>
<accession>A0A1E3P3N6</accession>
<dbReference type="InterPro" id="IPR020846">
    <property type="entry name" value="MFS_dom"/>
</dbReference>
<feature type="transmembrane region" description="Helical" evidence="7">
    <location>
        <begin position="240"/>
        <end position="259"/>
    </location>
</feature>
<feature type="transmembrane region" description="Helical" evidence="7">
    <location>
        <begin position="519"/>
        <end position="536"/>
    </location>
</feature>
<evidence type="ECO:0000256" key="6">
    <source>
        <dbReference type="ARBA" id="ARBA00023136"/>
    </source>
</evidence>
<dbReference type="PRINTS" id="PR01036">
    <property type="entry name" value="TCRTETB"/>
</dbReference>
<feature type="transmembrane region" description="Helical" evidence="7">
    <location>
        <begin position="448"/>
        <end position="466"/>
    </location>
</feature>
<feature type="transmembrane region" description="Helical" evidence="7">
    <location>
        <begin position="311"/>
        <end position="336"/>
    </location>
</feature>
<feature type="transmembrane region" description="Helical" evidence="7">
    <location>
        <begin position="348"/>
        <end position="366"/>
    </location>
</feature>
<evidence type="ECO:0000256" key="2">
    <source>
        <dbReference type="ARBA" id="ARBA00008335"/>
    </source>
</evidence>
<evidence type="ECO:0000256" key="5">
    <source>
        <dbReference type="ARBA" id="ARBA00022989"/>
    </source>
</evidence>
<feature type="transmembrane region" description="Helical" evidence="7">
    <location>
        <begin position="208"/>
        <end position="228"/>
    </location>
</feature>
<evidence type="ECO:0000256" key="3">
    <source>
        <dbReference type="ARBA" id="ARBA00022448"/>
    </source>
</evidence>
<dbReference type="GO" id="GO:0012505">
    <property type="term" value="C:endomembrane system"/>
    <property type="evidence" value="ECO:0007669"/>
    <property type="project" value="UniProtKB-SubCell"/>
</dbReference>
<keyword evidence="5 7" id="KW-1133">Transmembrane helix</keyword>
<dbReference type="Gene3D" id="1.20.1250.20">
    <property type="entry name" value="MFS general substrate transporter like domains"/>
    <property type="match status" value="2"/>
</dbReference>
<feature type="transmembrane region" description="Helical" evidence="7">
    <location>
        <begin position="84"/>
        <end position="103"/>
    </location>
</feature>
<feature type="transmembrane region" description="Helical" evidence="7">
    <location>
        <begin position="47"/>
        <end position="64"/>
    </location>
</feature>
<protein>
    <recommendedName>
        <fullName evidence="8">Major facilitator superfamily (MFS) profile domain-containing protein</fullName>
    </recommendedName>
</protein>
<feature type="transmembrane region" description="Helical" evidence="7">
    <location>
        <begin position="173"/>
        <end position="196"/>
    </location>
</feature>
<dbReference type="PANTHER" id="PTHR23501:SF78">
    <property type="entry name" value="MAJOR FACILITATOR SUPERFAMILY (MFS) PROFILE DOMAIN-CONTAINING PROTEIN-RELATED"/>
    <property type="match status" value="1"/>
</dbReference>
<dbReference type="STRING" id="683960.A0A1E3P3N6"/>
<dbReference type="SUPFAM" id="SSF103473">
    <property type="entry name" value="MFS general substrate transporter"/>
    <property type="match status" value="1"/>
</dbReference>
<dbReference type="GO" id="GO:0005886">
    <property type="term" value="C:plasma membrane"/>
    <property type="evidence" value="ECO:0007669"/>
    <property type="project" value="TreeGrafter"/>
</dbReference>
<dbReference type="GeneID" id="30202822"/>
<evidence type="ECO:0000313" key="9">
    <source>
        <dbReference type="EMBL" id="ODQ59512.1"/>
    </source>
</evidence>
<keyword evidence="3" id="KW-0813">Transport</keyword>
<dbReference type="InterPro" id="IPR011701">
    <property type="entry name" value="MFS"/>
</dbReference>
<sequence>MTSTSSIETIKREQLKIKDDEEVNTLEVHLSQVLADSHDNILPKKKLLIVFGALASALFLSFVDQNGITIALPDIAEELDAQETVSWAGTSSLISQTVFMVLFGRFSDIFSRKYVLIASMVILSLSDLACALAQTPYQLYIFRGFSGIGNGGITSLSMMIVSDIVTLEERGKYQGILGSCVGLGNAIGPFLASAFITHTHSWRKFYFMLFPLVISGCTFIVWLVPYTHHKQDMKKQFSQIDVLGFLSSSVTIIFLLIPISGGGSTYKWDSAFSIAFLCIGGVSFIVFLIVEKKFALLPMMPLHLFNTRVSLNFLFAQNFFFGICYFGMLYYIPFYLQSIRGFNTIDSSKYMLCMVFPQVFVSVISGQIISRHKHYWHVVWFGYTFWTVGMGLLLLWGTTTPISITIGALVVTGCGIGATFQPTLIAVQAQSYRKDRAIVISTRNVLRCFGGSVGLAVASTILSNFYNQKLTNYGASYFSSEEVKSLKSQVFSIPSFDKYSLIQVQFLKNIYMESLKNVFYLWIGCIAFCLLSNATVRDTGLEPLQENVNEK</sequence>
<organism evidence="9 10">
    <name type="scientific">Wickerhamomyces anomalus (strain ATCC 58044 / CBS 1984 / NCYC 433 / NRRL Y-366-8)</name>
    <name type="common">Yeast</name>
    <name type="synonym">Hansenula anomala</name>
    <dbReference type="NCBI Taxonomy" id="683960"/>
    <lineage>
        <taxon>Eukaryota</taxon>
        <taxon>Fungi</taxon>
        <taxon>Dikarya</taxon>
        <taxon>Ascomycota</taxon>
        <taxon>Saccharomycotina</taxon>
        <taxon>Saccharomycetes</taxon>
        <taxon>Phaffomycetales</taxon>
        <taxon>Wickerhamomycetaceae</taxon>
        <taxon>Wickerhamomyces</taxon>
    </lineage>
</organism>
<name>A0A1E3P3N6_WICAA</name>
<dbReference type="InterPro" id="IPR036259">
    <property type="entry name" value="MFS_trans_sf"/>
</dbReference>
<proteinExistence type="inferred from homology"/>
<gene>
    <name evidence="9" type="ORF">WICANDRAFT_83650</name>
</gene>
<evidence type="ECO:0000259" key="8">
    <source>
        <dbReference type="PROSITE" id="PS50850"/>
    </source>
</evidence>
<evidence type="ECO:0000256" key="7">
    <source>
        <dbReference type="SAM" id="Phobius"/>
    </source>
</evidence>
<feature type="transmembrane region" description="Helical" evidence="7">
    <location>
        <begin position="140"/>
        <end position="161"/>
    </location>
</feature>
<feature type="transmembrane region" description="Helical" evidence="7">
    <location>
        <begin position="402"/>
        <end position="427"/>
    </location>
</feature>
<dbReference type="OrthoDB" id="10021397at2759"/>
<evidence type="ECO:0000256" key="1">
    <source>
        <dbReference type="ARBA" id="ARBA00004127"/>
    </source>
</evidence>
<feature type="transmembrane region" description="Helical" evidence="7">
    <location>
        <begin position="378"/>
        <end position="396"/>
    </location>
</feature>
<dbReference type="AlphaFoldDB" id="A0A1E3P3N6"/>
<comment type="similarity">
    <text evidence="2">Belongs to the major facilitator superfamily.</text>
</comment>
<evidence type="ECO:0000256" key="4">
    <source>
        <dbReference type="ARBA" id="ARBA00022692"/>
    </source>
</evidence>
<feature type="transmembrane region" description="Helical" evidence="7">
    <location>
        <begin position="115"/>
        <end position="134"/>
    </location>
</feature>
<dbReference type="PANTHER" id="PTHR23501">
    <property type="entry name" value="MAJOR FACILITATOR SUPERFAMILY"/>
    <property type="match status" value="1"/>
</dbReference>
<dbReference type="EMBL" id="KV454210">
    <property type="protein sequence ID" value="ODQ59512.1"/>
    <property type="molecule type" value="Genomic_DNA"/>
</dbReference>
<keyword evidence="10" id="KW-1185">Reference proteome</keyword>
<dbReference type="PROSITE" id="PS50850">
    <property type="entry name" value="MFS"/>
    <property type="match status" value="1"/>
</dbReference>
<keyword evidence="4 7" id="KW-0812">Transmembrane</keyword>